<evidence type="ECO:0000313" key="5">
    <source>
        <dbReference type="Proteomes" id="UP001596022"/>
    </source>
</evidence>
<gene>
    <name evidence="4" type="ORF">ACFO4N_11545</name>
</gene>
<evidence type="ECO:0000259" key="3">
    <source>
        <dbReference type="PROSITE" id="PS51186"/>
    </source>
</evidence>
<evidence type="ECO:0000313" key="4">
    <source>
        <dbReference type="EMBL" id="MFC4619347.1"/>
    </source>
</evidence>
<dbReference type="SUPFAM" id="SSF55729">
    <property type="entry name" value="Acyl-CoA N-acyltransferases (Nat)"/>
    <property type="match status" value="1"/>
</dbReference>
<name>A0ABV9GQ38_9BACL</name>
<dbReference type="RefSeq" id="WP_376846440.1">
    <property type="nucleotide sequence ID" value="NZ_JBHSFW010000007.1"/>
</dbReference>
<dbReference type="Gene3D" id="3.40.630.30">
    <property type="match status" value="1"/>
</dbReference>
<evidence type="ECO:0000256" key="1">
    <source>
        <dbReference type="ARBA" id="ARBA00022679"/>
    </source>
</evidence>
<dbReference type="GO" id="GO:0016746">
    <property type="term" value="F:acyltransferase activity"/>
    <property type="evidence" value="ECO:0007669"/>
    <property type="project" value="UniProtKB-KW"/>
</dbReference>
<keyword evidence="5" id="KW-1185">Reference proteome</keyword>
<dbReference type="InterPro" id="IPR050832">
    <property type="entry name" value="Bact_Acetyltransf"/>
</dbReference>
<dbReference type="PANTHER" id="PTHR43877">
    <property type="entry name" value="AMINOALKYLPHOSPHONATE N-ACETYLTRANSFERASE-RELATED-RELATED"/>
    <property type="match status" value="1"/>
</dbReference>
<accession>A0ABV9GQ38</accession>
<keyword evidence="1 4" id="KW-0808">Transferase</keyword>
<dbReference type="EC" id="2.3.1.-" evidence="4"/>
<dbReference type="PANTHER" id="PTHR43877:SF2">
    <property type="entry name" value="AMINOALKYLPHOSPHONATE N-ACETYLTRANSFERASE-RELATED"/>
    <property type="match status" value="1"/>
</dbReference>
<dbReference type="InterPro" id="IPR000182">
    <property type="entry name" value="GNAT_dom"/>
</dbReference>
<reference evidence="5" key="1">
    <citation type="journal article" date="2019" name="Int. J. Syst. Evol. Microbiol.">
        <title>The Global Catalogue of Microorganisms (GCM) 10K type strain sequencing project: providing services to taxonomists for standard genome sequencing and annotation.</title>
        <authorList>
            <consortium name="The Broad Institute Genomics Platform"/>
            <consortium name="The Broad Institute Genome Sequencing Center for Infectious Disease"/>
            <person name="Wu L."/>
            <person name="Ma J."/>
        </authorList>
    </citation>
    <scope>NUCLEOTIDE SEQUENCE [LARGE SCALE GENOMIC DNA]</scope>
    <source>
        <strain evidence="5">CGMCC 1.16306</strain>
    </source>
</reference>
<keyword evidence="2 4" id="KW-0012">Acyltransferase</keyword>
<dbReference type="PROSITE" id="PS51186">
    <property type="entry name" value="GNAT"/>
    <property type="match status" value="1"/>
</dbReference>
<dbReference type="Proteomes" id="UP001596022">
    <property type="component" value="Unassembled WGS sequence"/>
</dbReference>
<sequence length="291" mass="33129">MLVIKRLSEVSLEQAVIAWNSGYEGYPFDMSMDVDRFAARLGLESLSPEMSFIAFVDHEPVGIVMSGARDIGSEKVAWCGGMAVAADKRGRGVGKALMEALLNRFHEAGVTLATLEALAENETAIHLYQTMGFEIVDQLLILEADDNLNREAFKSNDNQRFLIQFAVAQDARHLLSSRIAPWQTQWQSLRRDGELMKVVLDGAVVGYALFRRYFDRDDALARVAIYQWRIEEDDAFDDIFQIMCTGLFPDPEDNYLKIAFNLPASDWQVVERLEWLGFKKRTEQVFMVKRL</sequence>
<dbReference type="Pfam" id="PF00583">
    <property type="entry name" value="Acetyltransf_1"/>
    <property type="match status" value="1"/>
</dbReference>
<proteinExistence type="predicted"/>
<organism evidence="4 5">
    <name type="scientific">Camelliibacillus cellulosilyticus</name>
    <dbReference type="NCBI Taxonomy" id="2174486"/>
    <lineage>
        <taxon>Bacteria</taxon>
        <taxon>Bacillati</taxon>
        <taxon>Bacillota</taxon>
        <taxon>Bacilli</taxon>
        <taxon>Bacillales</taxon>
        <taxon>Sporolactobacillaceae</taxon>
        <taxon>Camelliibacillus</taxon>
    </lineage>
</organism>
<evidence type="ECO:0000256" key="2">
    <source>
        <dbReference type="ARBA" id="ARBA00023315"/>
    </source>
</evidence>
<protein>
    <submittedName>
        <fullName evidence="4">GNAT family N-acetyltransferase</fullName>
        <ecNumber evidence="4">2.3.1.-</ecNumber>
    </submittedName>
</protein>
<comment type="caution">
    <text evidence="4">The sequence shown here is derived from an EMBL/GenBank/DDBJ whole genome shotgun (WGS) entry which is preliminary data.</text>
</comment>
<dbReference type="EMBL" id="JBHSFW010000007">
    <property type="protein sequence ID" value="MFC4619347.1"/>
    <property type="molecule type" value="Genomic_DNA"/>
</dbReference>
<dbReference type="InterPro" id="IPR016181">
    <property type="entry name" value="Acyl_CoA_acyltransferase"/>
</dbReference>
<feature type="domain" description="N-acetyltransferase" evidence="3">
    <location>
        <begin position="2"/>
        <end position="157"/>
    </location>
</feature>
<dbReference type="CDD" id="cd04301">
    <property type="entry name" value="NAT_SF"/>
    <property type="match status" value="1"/>
</dbReference>